<dbReference type="AlphaFoldDB" id="A0A0C9T2V6"/>
<proteinExistence type="predicted"/>
<dbReference type="GO" id="GO:0019369">
    <property type="term" value="P:arachidonate metabolic process"/>
    <property type="evidence" value="ECO:0007669"/>
    <property type="project" value="TreeGrafter"/>
</dbReference>
<dbReference type="OrthoDB" id="630895at2759"/>
<dbReference type="Pfam" id="PF01734">
    <property type="entry name" value="Patatin"/>
    <property type="match status" value="1"/>
</dbReference>
<evidence type="ECO:0000256" key="2">
    <source>
        <dbReference type="ARBA" id="ARBA00022963"/>
    </source>
</evidence>
<evidence type="ECO:0000256" key="3">
    <source>
        <dbReference type="ARBA" id="ARBA00023098"/>
    </source>
</evidence>
<dbReference type="GO" id="GO:0046486">
    <property type="term" value="P:glycerolipid metabolic process"/>
    <property type="evidence" value="ECO:0007669"/>
    <property type="project" value="UniProtKB-ARBA"/>
</dbReference>
<dbReference type="Gene3D" id="3.40.1090.10">
    <property type="entry name" value="Cytosolic phospholipase A2 catalytic domain"/>
    <property type="match status" value="1"/>
</dbReference>
<dbReference type="InterPro" id="IPR016035">
    <property type="entry name" value="Acyl_Trfase/lysoPLipase"/>
</dbReference>
<sequence>MTENEGLRLLSFDGGGIRGLSELCILKTIMYQIQQKENLPTVPLPCEYFDMIAGTGTGGIIALLLGRLRLTVDKAIEEYVKLTQTVFSETKQWSRSRTKYSANKLQNSMKDIINSSSGDAEMRMLNDSNGCKIFVCAVPREHADRPTLFRSYENQQEPPINCMVWEAARATSATHELFKEIHIMTTAGVNEVFINGSYRCNNPTAVLLEEAAKIFPLEYLACVVSLGAGQLHPISFPKLPAQVLQALSQLATDCEHTAEELLARFAKAPNTYYRFNVDQGMQEIESFHSDCLGQVVTHTTHYMRRTEVQQRIDLLINTLKERKKAIPMSHIGIIHVSILSFICSHCLL</sequence>
<evidence type="ECO:0000256" key="4">
    <source>
        <dbReference type="PROSITE-ProRule" id="PRU01161"/>
    </source>
</evidence>
<evidence type="ECO:0000313" key="7">
    <source>
        <dbReference type="Proteomes" id="UP000053263"/>
    </source>
</evidence>
<dbReference type="GO" id="GO:0016042">
    <property type="term" value="P:lipid catabolic process"/>
    <property type="evidence" value="ECO:0007669"/>
    <property type="project" value="UniProtKB-KW"/>
</dbReference>
<dbReference type="Proteomes" id="UP000053263">
    <property type="component" value="Unassembled WGS sequence"/>
</dbReference>
<name>A0A0C9T2V6_PLICR</name>
<protein>
    <recommendedName>
        <fullName evidence="5">PNPLA domain-containing protein</fullName>
    </recommendedName>
</protein>
<dbReference type="PROSITE" id="PS51635">
    <property type="entry name" value="PNPLA"/>
    <property type="match status" value="1"/>
</dbReference>
<keyword evidence="2" id="KW-0442">Lipid degradation</keyword>
<dbReference type="CDD" id="cd07216">
    <property type="entry name" value="Pat17_PNPLA8_PNPLA9_like3"/>
    <property type="match status" value="1"/>
</dbReference>
<dbReference type="PANTHER" id="PTHR24185:SF1">
    <property type="entry name" value="CALCIUM-INDEPENDENT PHOSPHOLIPASE A2-GAMMA"/>
    <property type="match status" value="1"/>
</dbReference>
<gene>
    <name evidence="6" type="ORF">PLICRDRAFT_444669</name>
</gene>
<keyword evidence="7" id="KW-1185">Reference proteome</keyword>
<comment type="caution">
    <text evidence="4">Lacks conserved residue(s) required for the propagation of feature annotation.</text>
</comment>
<keyword evidence="3" id="KW-0443">Lipid metabolism</keyword>
<dbReference type="SUPFAM" id="SSF52151">
    <property type="entry name" value="FabD/lysophospholipase-like"/>
    <property type="match status" value="1"/>
</dbReference>
<dbReference type="InterPro" id="IPR002641">
    <property type="entry name" value="PNPLA_dom"/>
</dbReference>
<feature type="domain" description="PNPLA" evidence="5">
    <location>
        <begin position="10"/>
        <end position="208"/>
    </location>
</feature>
<accession>A0A0C9T2V6</accession>
<evidence type="ECO:0000259" key="5">
    <source>
        <dbReference type="PROSITE" id="PS51635"/>
    </source>
</evidence>
<dbReference type="GO" id="GO:0047499">
    <property type="term" value="F:calcium-independent phospholipase A2 activity"/>
    <property type="evidence" value="ECO:0007669"/>
    <property type="project" value="TreeGrafter"/>
</dbReference>
<reference evidence="6 7" key="1">
    <citation type="submission" date="2014-06" db="EMBL/GenBank/DDBJ databases">
        <title>Evolutionary Origins and Diversification of the Mycorrhizal Mutualists.</title>
        <authorList>
            <consortium name="DOE Joint Genome Institute"/>
            <consortium name="Mycorrhizal Genomics Consortium"/>
            <person name="Kohler A."/>
            <person name="Kuo A."/>
            <person name="Nagy L.G."/>
            <person name="Floudas D."/>
            <person name="Copeland A."/>
            <person name="Barry K.W."/>
            <person name="Cichocki N."/>
            <person name="Veneault-Fourrey C."/>
            <person name="LaButti K."/>
            <person name="Lindquist E.A."/>
            <person name="Lipzen A."/>
            <person name="Lundell T."/>
            <person name="Morin E."/>
            <person name="Murat C."/>
            <person name="Riley R."/>
            <person name="Ohm R."/>
            <person name="Sun H."/>
            <person name="Tunlid A."/>
            <person name="Henrissat B."/>
            <person name="Grigoriev I.V."/>
            <person name="Hibbett D.S."/>
            <person name="Martin F."/>
        </authorList>
    </citation>
    <scope>NUCLEOTIDE SEQUENCE [LARGE SCALE GENOMIC DNA]</scope>
    <source>
        <strain evidence="6 7">FD-325 SS-3</strain>
    </source>
</reference>
<dbReference type="PANTHER" id="PTHR24185">
    <property type="entry name" value="CALCIUM-INDEPENDENT PHOSPHOLIPASE A2-GAMMA"/>
    <property type="match status" value="1"/>
</dbReference>
<evidence type="ECO:0000256" key="1">
    <source>
        <dbReference type="ARBA" id="ARBA00022801"/>
    </source>
</evidence>
<keyword evidence="1" id="KW-0378">Hydrolase</keyword>
<feature type="short sequence motif" description="GXGXXG" evidence="4">
    <location>
        <begin position="14"/>
        <end position="19"/>
    </location>
</feature>
<dbReference type="GO" id="GO:0016020">
    <property type="term" value="C:membrane"/>
    <property type="evidence" value="ECO:0007669"/>
    <property type="project" value="TreeGrafter"/>
</dbReference>
<evidence type="ECO:0000313" key="6">
    <source>
        <dbReference type="EMBL" id="KII83594.1"/>
    </source>
</evidence>
<organism evidence="6 7">
    <name type="scientific">Plicaturopsis crispa FD-325 SS-3</name>
    <dbReference type="NCBI Taxonomy" id="944288"/>
    <lineage>
        <taxon>Eukaryota</taxon>
        <taxon>Fungi</taxon>
        <taxon>Dikarya</taxon>
        <taxon>Basidiomycota</taxon>
        <taxon>Agaricomycotina</taxon>
        <taxon>Agaricomycetes</taxon>
        <taxon>Agaricomycetidae</taxon>
        <taxon>Amylocorticiales</taxon>
        <taxon>Amylocorticiaceae</taxon>
        <taxon>Plicatura</taxon>
        <taxon>Plicaturopsis crispa</taxon>
    </lineage>
</organism>
<dbReference type="HOGENOM" id="CLU_000288_144_2_1"/>
<dbReference type="EMBL" id="KN832575">
    <property type="protein sequence ID" value="KII83594.1"/>
    <property type="molecule type" value="Genomic_DNA"/>
</dbReference>